<proteinExistence type="predicted"/>
<keyword evidence="2 3" id="KW-0040">ANK repeat</keyword>
<dbReference type="EMBL" id="KV878583">
    <property type="protein sequence ID" value="OJJ61769.1"/>
    <property type="molecule type" value="Genomic_DNA"/>
</dbReference>
<dbReference type="PROSITE" id="PS50088">
    <property type="entry name" value="ANK_REPEAT"/>
    <property type="match status" value="1"/>
</dbReference>
<keyword evidence="5" id="KW-1185">Reference proteome</keyword>
<dbReference type="InterPro" id="IPR036770">
    <property type="entry name" value="Ankyrin_rpt-contain_sf"/>
</dbReference>
<evidence type="ECO:0000256" key="2">
    <source>
        <dbReference type="ARBA" id="ARBA00023043"/>
    </source>
</evidence>
<dbReference type="OrthoDB" id="341259at2759"/>
<dbReference type="GeneID" id="63767600"/>
<dbReference type="PANTHER" id="PTHR24198:SF165">
    <property type="entry name" value="ANKYRIN REPEAT-CONTAINING PROTEIN-RELATED"/>
    <property type="match status" value="1"/>
</dbReference>
<dbReference type="STRING" id="1036612.A0A1L9TQR0"/>
<gene>
    <name evidence="4" type="ORF">ASPSYDRAFT_85471</name>
</gene>
<evidence type="ECO:0000313" key="4">
    <source>
        <dbReference type="EMBL" id="OJJ61769.1"/>
    </source>
</evidence>
<dbReference type="VEuPathDB" id="FungiDB:ASPSYDRAFT_85471"/>
<dbReference type="Proteomes" id="UP000184356">
    <property type="component" value="Unassembled WGS sequence"/>
</dbReference>
<dbReference type="SMART" id="SM00248">
    <property type="entry name" value="ANK"/>
    <property type="match status" value="5"/>
</dbReference>
<reference evidence="5" key="1">
    <citation type="journal article" date="2017" name="Genome Biol.">
        <title>Comparative genomics reveals high biological diversity and specific adaptations in the industrially and medically important fungal genus Aspergillus.</title>
        <authorList>
            <person name="de Vries R.P."/>
            <person name="Riley R."/>
            <person name="Wiebenga A."/>
            <person name="Aguilar-Osorio G."/>
            <person name="Amillis S."/>
            <person name="Uchima C.A."/>
            <person name="Anderluh G."/>
            <person name="Asadollahi M."/>
            <person name="Askin M."/>
            <person name="Barry K."/>
            <person name="Battaglia E."/>
            <person name="Bayram O."/>
            <person name="Benocci T."/>
            <person name="Braus-Stromeyer S.A."/>
            <person name="Caldana C."/>
            <person name="Canovas D."/>
            <person name="Cerqueira G.C."/>
            <person name="Chen F."/>
            <person name="Chen W."/>
            <person name="Choi C."/>
            <person name="Clum A."/>
            <person name="Dos Santos R.A."/>
            <person name="Damasio A.R."/>
            <person name="Diallinas G."/>
            <person name="Emri T."/>
            <person name="Fekete E."/>
            <person name="Flipphi M."/>
            <person name="Freyberg S."/>
            <person name="Gallo A."/>
            <person name="Gournas C."/>
            <person name="Habgood R."/>
            <person name="Hainaut M."/>
            <person name="Harispe M.L."/>
            <person name="Henrissat B."/>
            <person name="Hilden K.S."/>
            <person name="Hope R."/>
            <person name="Hossain A."/>
            <person name="Karabika E."/>
            <person name="Karaffa L."/>
            <person name="Karanyi Z."/>
            <person name="Krasevec N."/>
            <person name="Kuo A."/>
            <person name="Kusch H."/>
            <person name="LaButti K."/>
            <person name="Lagendijk E.L."/>
            <person name="Lapidus A."/>
            <person name="Levasseur A."/>
            <person name="Lindquist E."/>
            <person name="Lipzen A."/>
            <person name="Logrieco A.F."/>
            <person name="MacCabe A."/>
            <person name="Maekelae M.R."/>
            <person name="Malavazi I."/>
            <person name="Melin P."/>
            <person name="Meyer V."/>
            <person name="Mielnichuk N."/>
            <person name="Miskei M."/>
            <person name="Molnar A.P."/>
            <person name="Mule G."/>
            <person name="Ngan C.Y."/>
            <person name="Orejas M."/>
            <person name="Orosz E."/>
            <person name="Ouedraogo J.P."/>
            <person name="Overkamp K.M."/>
            <person name="Park H.-S."/>
            <person name="Perrone G."/>
            <person name="Piumi F."/>
            <person name="Punt P.J."/>
            <person name="Ram A.F."/>
            <person name="Ramon A."/>
            <person name="Rauscher S."/>
            <person name="Record E."/>
            <person name="Riano-Pachon D.M."/>
            <person name="Robert V."/>
            <person name="Roehrig J."/>
            <person name="Ruller R."/>
            <person name="Salamov A."/>
            <person name="Salih N.S."/>
            <person name="Samson R.A."/>
            <person name="Sandor E."/>
            <person name="Sanguinetti M."/>
            <person name="Schuetze T."/>
            <person name="Sepcic K."/>
            <person name="Shelest E."/>
            <person name="Sherlock G."/>
            <person name="Sophianopoulou V."/>
            <person name="Squina F.M."/>
            <person name="Sun H."/>
            <person name="Susca A."/>
            <person name="Todd R.B."/>
            <person name="Tsang A."/>
            <person name="Unkles S.E."/>
            <person name="van de Wiele N."/>
            <person name="van Rossen-Uffink D."/>
            <person name="Oliveira J.V."/>
            <person name="Vesth T.C."/>
            <person name="Visser J."/>
            <person name="Yu J.-H."/>
            <person name="Zhou M."/>
            <person name="Andersen M.R."/>
            <person name="Archer D.B."/>
            <person name="Baker S.E."/>
            <person name="Benoit I."/>
            <person name="Brakhage A.A."/>
            <person name="Braus G.H."/>
            <person name="Fischer R."/>
            <person name="Frisvad J.C."/>
            <person name="Goldman G.H."/>
            <person name="Houbraken J."/>
            <person name="Oakley B."/>
            <person name="Pocsi I."/>
            <person name="Scazzocchio C."/>
            <person name="Seiboth B."/>
            <person name="vanKuyk P.A."/>
            <person name="Wortman J."/>
            <person name="Dyer P.S."/>
            <person name="Grigoriev I.V."/>
        </authorList>
    </citation>
    <scope>NUCLEOTIDE SEQUENCE [LARGE SCALE GENOMIC DNA]</scope>
    <source>
        <strain evidence="5">CBS 593.65</strain>
    </source>
</reference>
<evidence type="ECO:0000256" key="3">
    <source>
        <dbReference type="PROSITE-ProRule" id="PRU00023"/>
    </source>
</evidence>
<dbReference type="AlphaFoldDB" id="A0A1L9TQR0"/>
<dbReference type="SUPFAM" id="SSF48403">
    <property type="entry name" value="Ankyrin repeat"/>
    <property type="match status" value="1"/>
</dbReference>
<dbReference type="Pfam" id="PF12796">
    <property type="entry name" value="Ank_2"/>
    <property type="match status" value="2"/>
</dbReference>
<dbReference type="InterPro" id="IPR002110">
    <property type="entry name" value="Ankyrin_rpt"/>
</dbReference>
<dbReference type="RefSeq" id="XP_040705575.1">
    <property type="nucleotide sequence ID" value="XM_040851527.1"/>
</dbReference>
<dbReference type="Gene3D" id="1.25.40.20">
    <property type="entry name" value="Ankyrin repeat-containing domain"/>
    <property type="match status" value="1"/>
</dbReference>
<evidence type="ECO:0000256" key="1">
    <source>
        <dbReference type="ARBA" id="ARBA00022737"/>
    </source>
</evidence>
<feature type="repeat" description="ANK" evidence="3">
    <location>
        <begin position="191"/>
        <end position="223"/>
    </location>
</feature>
<keyword evidence="1" id="KW-0677">Repeat</keyword>
<name>A0A1L9TQR0_9EURO</name>
<sequence>MESTAPPFDVQYLILEGLSQCTQSLLSKSDWQSIVNAMCVCRWWYDSLRKLLIQNHPAWTLLEVCKPAGQFALEQLAADYTTRESAAQLQVQNNVEASHYWVPVTYSAKLYRSEAKAADGDGDVEDALAYDLRNCMCIAAYQGDVDSLSIALKTGVDPEDSFPLYVIKGGHISVLELLLDGGYIDIKAKTCGKSLLAEAILYDKVDVVAFLLARGADMNIRVDTLIEDTEISLNPVSCATSRNNVEMVKILVSHGAELEDPGADDRPIWWAIFHRNIDMARLFIENGVNLSPGMLGEWPLYEAVMMGHAEMVMLMLEAGGMPKDASDVTHLYHKVVISRNPEIHEIFGVDPAESR</sequence>
<protein>
    <submittedName>
        <fullName evidence="4">Uncharacterized protein</fullName>
    </submittedName>
</protein>
<organism evidence="4 5">
    <name type="scientific">Aspergillus sydowii CBS 593.65</name>
    <dbReference type="NCBI Taxonomy" id="1036612"/>
    <lineage>
        <taxon>Eukaryota</taxon>
        <taxon>Fungi</taxon>
        <taxon>Dikarya</taxon>
        <taxon>Ascomycota</taxon>
        <taxon>Pezizomycotina</taxon>
        <taxon>Eurotiomycetes</taxon>
        <taxon>Eurotiomycetidae</taxon>
        <taxon>Eurotiales</taxon>
        <taxon>Aspergillaceae</taxon>
        <taxon>Aspergillus</taxon>
        <taxon>Aspergillus subgen. Nidulantes</taxon>
    </lineage>
</organism>
<accession>A0A1L9TQR0</accession>
<dbReference type="PANTHER" id="PTHR24198">
    <property type="entry name" value="ANKYRIN REPEAT AND PROTEIN KINASE DOMAIN-CONTAINING PROTEIN"/>
    <property type="match status" value="1"/>
</dbReference>
<evidence type="ECO:0000313" key="5">
    <source>
        <dbReference type="Proteomes" id="UP000184356"/>
    </source>
</evidence>